<gene>
    <name evidence="2" type="ORF">COEREDRAFT_81844</name>
</gene>
<dbReference type="AlphaFoldDB" id="A0A2G5B9N5"/>
<name>A0A2G5B9N5_COERN</name>
<feature type="coiled-coil region" evidence="1">
    <location>
        <begin position="36"/>
        <end position="101"/>
    </location>
</feature>
<evidence type="ECO:0000313" key="2">
    <source>
        <dbReference type="EMBL" id="PIA15725.1"/>
    </source>
</evidence>
<accession>A0A2G5B9N5</accession>
<sequence>MDSNTSQSFDDTEDTDTLRLQLHDATTQLQAAAHMGLELVEQNQEMRQRLANMEEMHEDLKQRLGLVERDRRWMQDHFLRVDQLRASVNELVHQADSARTRRAVNDQRLGSLDYAVDKLREDLDSLVQTVDRNTLPRRLVSEMATAHRSLNDMKDNAASQDARINELYERTGCLETRQRSQHAEVMRYNTEVDGRILQMEGLQDEAQGQSRLLESELKELEHSLRTIVSEYCSMLHDHEQTIRVLGDAQASLESQHLALADKHDLVCSGHPMPHYNSSYTYSATTGGGFANALQTPETAGRIGHSGDRRVRRNGKAILKSESDEDIVSLALAQTPDGLLAQKRTSTKRVKVKRDSAIGEGKEDIGECLGDIFANDAVTENSSVLFPSPPMSMAGEIGSDSSTTQPLQFITSLSTTPRKAASVIGTNCGRSPTRARMRPRVSSFSRLENSVVSPFKLPSPGFGRMISTQSHVGLGWGNYWEARRHRLQFNIQTRLGLSPAIVSAKMEDACNITSSPSKEQDLAAAD</sequence>
<keyword evidence="3" id="KW-1185">Reference proteome</keyword>
<evidence type="ECO:0000313" key="3">
    <source>
        <dbReference type="Proteomes" id="UP000242474"/>
    </source>
</evidence>
<feature type="coiled-coil region" evidence="1">
    <location>
        <begin position="199"/>
        <end position="230"/>
    </location>
</feature>
<protein>
    <submittedName>
        <fullName evidence="2">Uncharacterized protein</fullName>
    </submittedName>
</protein>
<proteinExistence type="predicted"/>
<keyword evidence="1" id="KW-0175">Coiled coil</keyword>
<dbReference type="EMBL" id="KZ303505">
    <property type="protein sequence ID" value="PIA15725.1"/>
    <property type="molecule type" value="Genomic_DNA"/>
</dbReference>
<evidence type="ECO:0000256" key="1">
    <source>
        <dbReference type="SAM" id="Coils"/>
    </source>
</evidence>
<dbReference type="OrthoDB" id="5596186at2759"/>
<dbReference type="Proteomes" id="UP000242474">
    <property type="component" value="Unassembled WGS sequence"/>
</dbReference>
<organism evidence="2 3">
    <name type="scientific">Coemansia reversa (strain ATCC 12441 / NRRL 1564)</name>
    <dbReference type="NCBI Taxonomy" id="763665"/>
    <lineage>
        <taxon>Eukaryota</taxon>
        <taxon>Fungi</taxon>
        <taxon>Fungi incertae sedis</taxon>
        <taxon>Zoopagomycota</taxon>
        <taxon>Kickxellomycotina</taxon>
        <taxon>Kickxellomycetes</taxon>
        <taxon>Kickxellales</taxon>
        <taxon>Kickxellaceae</taxon>
        <taxon>Coemansia</taxon>
    </lineage>
</organism>
<reference evidence="2 3" key="1">
    <citation type="journal article" date="2015" name="Genome Biol. Evol.">
        <title>Phylogenomic analyses indicate that early fungi evolved digesting cell walls of algal ancestors of land plants.</title>
        <authorList>
            <person name="Chang Y."/>
            <person name="Wang S."/>
            <person name="Sekimoto S."/>
            <person name="Aerts A.L."/>
            <person name="Choi C."/>
            <person name="Clum A."/>
            <person name="LaButti K.M."/>
            <person name="Lindquist E.A."/>
            <person name="Yee Ngan C."/>
            <person name="Ohm R.A."/>
            <person name="Salamov A.A."/>
            <person name="Grigoriev I.V."/>
            <person name="Spatafora J.W."/>
            <person name="Berbee M.L."/>
        </authorList>
    </citation>
    <scope>NUCLEOTIDE SEQUENCE [LARGE SCALE GENOMIC DNA]</scope>
    <source>
        <strain evidence="2 3">NRRL 1564</strain>
    </source>
</reference>